<evidence type="ECO:0000313" key="2">
    <source>
        <dbReference type="EMBL" id="ALN81007.1"/>
    </source>
</evidence>
<feature type="compositionally biased region" description="Pro residues" evidence="1">
    <location>
        <begin position="1"/>
        <end position="10"/>
    </location>
</feature>
<evidence type="ECO:0000313" key="3">
    <source>
        <dbReference type="Proteomes" id="UP000060787"/>
    </source>
</evidence>
<sequence length="236" mass="25967">MTAESPPPSPDAAVQPAPPNRWLLPDRFSLRPRDAQADPALAPKVRAPGDPSERSQYYAKKLLERGNPLGEQPAPLHDWFDDAKAAPTISKRIAEALYGKEIQSAKARPPPSVRFRPELHERPSDLGSEATGNAYKAAAVAYEAVPGLEGEASRRIREAIELLLKLPTACERQTVEEWLAPARKHLAELERVEYAYGHGADPIRREHMLPRAADTAYDQARRALSYAEGRLGGCGK</sequence>
<reference evidence="2 3" key="1">
    <citation type="journal article" date="2015" name="BMC Genomics">
        <title>Comparative genomics and metabolic profiling of the genus Lysobacter.</title>
        <authorList>
            <person name="de Bruijn I."/>
            <person name="Cheng X."/>
            <person name="de Jager V."/>
            <person name="Exposito R.G."/>
            <person name="Watrous J."/>
            <person name="Patel N."/>
            <person name="Postma J."/>
            <person name="Dorrestein P.C."/>
            <person name="Kobayashi D."/>
            <person name="Raaijmakers J.M."/>
        </authorList>
    </citation>
    <scope>NUCLEOTIDE SEQUENCE [LARGE SCALE GENOMIC DNA]</scope>
    <source>
        <strain evidence="2 3">76</strain>
    </source>
</reference>
<organism evidence="2 3">
    <name type="scientific">Lysobacter antibioticus</name>
    <dbReference type="NCBI Taxonomy" id="84531"/>
    <lineage>
        <taxon>Bacteria</taxon>
        <taxon>Pseudomonadati</taxon>
        <taxon>Pseudomonadota</taxon>
        <taxon>Gammaproteobacteria</taxon>
        <taxon>Lysobacterales</taxon>
        <taxon>Lysobacteraceae</taxon>
        <taxon>Lysobacter</taxon>
    </lineage>
</organism>
<accession>A0A0S2FBS9</accession>
<protein>
    <submittedName>
        <fullName evidence="2">Putative membrane protein</fullName>
    </submittedName>
</protein>
<dbReference type="Proteomes" id="UP000060787">
    <property type="component" value="Chromosome"/>
</dbReference>
<dbReference type="EMBL" id="CP011129">
    <property type="protein sequence ID" value="ALN81007.1"/>
    <property type="molecule type" value="Genomic_DNA"/>
</dbReference>
<dbReference type="KEGG" id="lab:LA76x_2877"/>
<name>A0A0S2FBS9_LYSAN</name>
<dbReference type="PATRIC" id="fig|84531.8.peg.2889"/>
<dbReference type="OrthoDB" id="6036562at2"/>
<keyword evidence="3" id="KW-1185">Reference proteome</keyword>
<evidence type="ECO:0000256" key="1">
    <source>
        <dbReference type="SAM" id="MobiDB-lite"/>
    </source>
</evidence>
<proteinExistence type="predicted"/>
<gene>
    <name evidence="2" type="ORF">LA76x_2877</name>
</gene>
<feature type="region of interest" description="Disordered" evidence="1">
    <location>
        <begin position="1"/>
        <end position="78"/>
    </location>
</feature>
<dbReference type="RefSeq" id="WP_144436400.1">
    <property type="nucleotide sequence ID" value="NZ_CP011129.1"/>
</dbReference>
<dbReference type="AlphaFoldDB" id="A0A0S2FBS9"/>